<comment type="subcellular location">
    <subcellularLocation>
        <location evidence="1">Membrane</location>
        <topology evidence="1">Multi-pass membrane protein</topology>
    </subcellularLocation>
</comment>
<evidence type="ECO:0000259" key="14">
    <source>
        <dbReference type="Pfam" id="PF00487"/>
    </source>
</evidence>
<feature type="transmembrane region" description="Helical" evidence="13">
    <location>
        <begin position="185"/>
        <end position="205"/>
    </location>
</feature>
<dbReference type="PANTHER" id="PTHR11351">
    <property type="entry name" value="ACYL-COA DESATURASE"/>
    <property type="match status" value="1"/>
</dbReference>
<evidence type="ECO:0000256" key="8">
    <source>
        <dbReference type="ARBA" id="ARBA00023004"/>
    </source>
</evidence>
<evidence type="ECO:0000256" key="10">
    <source>
        <dbReference type="ARBA" id="ARBA00023136"/>
    </source>
</evidence>
<keyword evidence="4 12" id="KW-0812">Transmembrane</keyword>
<keyword evidence="9" id="KW-0443">Lipid metabolism</keyword>
<keyword evidence="10 13" id="KW-0472">Membrane</keyword>
<dbReference type="InterPro" id="IPR015876">
    <property type="entry name" value="Acyl-CoA_DS"/>
</dbReference>
<evidence type="ECO:0000256" key="11">
    <source>
        <dbReference type="ARBA" id="ARBA00023160"/>
    </source>
</evidence>
<dbReference type="AlphaFoldDB" id="A0A8D8V1F6"/>
<comment type="similarity">
    <text evidence="2 12">Belongs to the fatty acid desaturase type 1 family.</text>
</comment>
<evidence type="ECO:0000256" key="3">
    <source>
        <dbReference type="ARBA" id="ARBA00022516"/>
    </source>
</evidence>
<keyword evidence="8" id="KW-0408">Iron</keyword>
<dbReference type="GO" id="GO:0005506">
    <property type="term" value="F:iron ion binding"/>
    <property type="evidence" value="ECO:0007669"/>
    <property type="project" value="TreeGrafter"/>
</dbReference>
<dbReference type="GO" id="GO:0005789">
    <property type="term" value="C:endoplasmic reticulum membrane"/>
    <property type="evidence" value="ECO:0007669"/>
    <property type="project" value="TreeGrafter"/>
</dbReference>
<dbReference type="PANTHER" id="PTHR11351:SF21">
    <property type="entry name" value="GH07782P"/>
    <property type="match status" value="1"/>
</dbReference>
<dbReference type="GO" id="GO:0004768">
    <property type="term" value="F:stearoyl-CoA 9-desaturase activity"/>
    <property type="evidence" value="ECO:0007669"/>
    <property type="project" value="TreeGrafter"/>
</dbReference>
<dbReference type="EMBL" id="HBUF01349756">
    <property type="protein sequence ID" value="CAG6712797.1"/>
    <property type="molecule type" value="Transcribed_RNA"/>
</dbReference>
<keyword evidence="5" id="KW-0276">Fatty acid metabolism</keyword>
<evidence type="ECO:0000256" key="12">
    <source>
        <dbReference type="RuleBase" id="RU000581"/>
    </source>
</evidence>
<dbReference type="InterPro" id="IPR005804">
    <property type="entry name" value="FA_desaturase_dom"/>
</dbReference>
<evidence type="ECO:0000256" key="2">
    <source>
        <dbReference type="ARBA" id="ARBA00009295"/>
    </source>
</evidence>
<evidence type="ECO:0000256" key="7">
    <source>
        <dbReference type="ARBA" id="ARBA00023002"/>
    </source>
</evidence>
<feature type="transmembrane region" description="Helical" evidence="13">
    <location>
        <begin position="98"/>
        <end position="120"/>
    </location>
</feature>
<keyword evidence="6 13" id="KW-1133">Transmembrane helix</keyword>
<evidence type="ECO:0000256" key="6">
    <source>
        <dbReference type="ARBA" id="ARBA00022989"/>
    </source>
</evidence>
<evidence type="ECO:0000256" key="1">
    <source>
        <dbReference type="ARBA" id="ARBA00004141"/>
    </source>
</evidence>
<dbReference type="Pfam" id="PF00487">
    <property type="entry name" value="FA_desaturase"/>
    <property type="match status" value="1"/>
</dbReference>
<evidence type="ECO:0000313" key="15">
    <source>
        <dbReference type="EMBL" id="CAG6712797.1"/>
    </source>
</evidence>
<evidence type="ECO:0000256" key="9">
    <source>
        <dbReference type="ARBA" id="ARBA00023098"/>
    </source>
</evidence>
<evidence type="ECO:0000256" key="5">
    <source>
        <dbReference type="ARBA" id="ARBA00022832"/>
    </source>
</evidence>
<reference evidence="15" key="1">
    <citation type="submission" date="2021-05" db="EMBL/GenBank/DDBJ databases">
        <authorList>
            <person name="Alioto T."/>
            <person name="Alioto T."/>
            <person name="Gomez Garrido J."/>
        </authorList>
    </citation>
    <scope>NUCLEOTIDE SEQUENCE</scope>
</reference>
<feature type="transmembrane region" description="Helical" evidence="13">
    <location>
        <begin position="36"/>
        <end position="59"/>
    </location>
</feature>
<feature type="transmembrane region" description="Helical" evidence="13">
    <location>
        <begin position="66"/>
        <end position="86"/>
    </location>
</feature>
<dbReference type="CDD" id="cd03505">
    <property type="entry name" value="Delta9-FADS-like"/>
    <property type="match status" value="1"/>
</dbReference>
<accession>A0A8D8V1F6</accession>
<keyword evidence="3 12" id="KW-0444">Lipid biosynthesis</keyword>
<feature type="domain" description="Fatty acid desaturase" evidence="14">
    <location>
        <begin position="71"/>
        <end position="271"/>
    </location>
</feature>
<comment type="cofactor">
    <cofactor evidence="12">
        <name>Fe(2+)</name>
        <dbReference type="ChEBI" id="CHEBI:29033"/>
    </cofactor>
</comment>
<comment type="domain">
    <text evidence="12">The histidine box domains are involved in binding the catalytic metal ions.</text>
</comment>
<dbReference type="PRINTS" id="PR00075">
    <property type="entry name" value="FACDDSATRASE"/>
</dbReference>
<evidence type="ECO:0000256" key="13">
    <source>
        <dbReference type="SAM" id="Phobius"/>
    </source>
</evidence>
<feature type="transmembrane region" description="Helical" evidence="13">
    <location>
        <begin position="217"/>
        <end position="239"/>
    </location>
</feature>
<name>A0A8D8V1F6_9HEMI</name>
<sequence>MAPNSKSALLEEPKFDQPITAVYEEKITKPKVEQPIIWRNVIAISLFHLVALVTPFYCWSRCKYNTIFWGIMIGSLGGFGVTGGVHRLWAHRSYSAKWPLRLILLLCYSIAGQNSVLNWVRDHRVHHKFSDTDADPHNANRGFFFSHIGWLMCKKHPEVIAKGNQLDLSDLFADPLVRYYQKAFIYFRFFLCFIIPPCMATYLWGEDIIVSFITLSFIRYVLSLNFTFLVNSAAHLYGYKPYDTRIFPSQNKWVSLVAMGEGWHNYHHVFPWDYKTAELGHYSTNWTTLVIDWFAWMGWAYDLKTVSPAVVTARVKRTGDGTHDVWGWGDKDMSLEDKVEATVLNGKKVE</sequence>
<evidence type="ECO:0000256" key="4">
    <source>
        <dbReference type="ARBA" id="ARBA00022692"/>
    </source>
</evidence>
<organism evidence="15">
    <name type="scientific">Cacopsylla melanoneura</name>
    <dbReference type="NCBI Taxonomy" id="428564"/>
    <lineage>
        <taxon>Eukaryota</taxon>
        <taxon>Metazoa</taxon>
        <taxon>Ecdysozoa</taxon>
        <taxon>Arthropoda</taxon>
        <taxon>Hexapoda</taxon>
        <taxon>Insecta</taxon>
        <taxon>Pterygota</taxon>
        <taxon>Neoptera</taxon>
        <taxon>Paraneoptera</taxon>
        <taxon>Hemiptera</taxon>
        <taxon>Sternorrhyncha</taxon>
        <taxon>Psylloidea</taxon>
        <taxon>Psyllidae</taxon>
        <taxon>Psyllinae</taxon>
        <taxon>Cacopsylla</taxon>
    </lineage>
</organism>
<protein>
    <submittedName>
        <fullName evidence="15">Acyl-CoA Delta(11) desaturase</fullName>
    </submittedName>
</protein>
<keyword evidence="7 12" id="KW-0560">Oxidoreductase</keyword>
<keyword evidence="11 12" id="KW-0275">Fatty acid biosynthesis</keyword>
<dbReference type="GO" id="GO:0006636">
    <property type="term" value="P:unsaturated fatty acid biosynthetic process"/>
    <property type="evidence" value="ECO:0007669"/>
    <property type="project" value="TreeGrafter"/>
</dbReference>
<proteinExistence type="inferred from homology"/>